<protein>
    <submittedName>
        <fullName evidence="2">Uncharacterized protein</fullName>
    </submittedName>
</protein>
<keyword evidence="1" id="KW-1133">Transmembrane helix</keyword>
<evidence type="ECO:0000313" key="5">
    <source>
        <dbReference type="Proteomes" id="UP001231587"/>
    </source>
</evidence>
<feature type="transmembrane region" description="Helical" evidence="1">
    <location>
        <begin position="6"/>
        <end position="24"/>
    </location>
</feature>
<dbReference type="Proteomes" id="UP001138672">
    <property type="component" value="Unassembled WGS sequence"/>
</dbReference>
<accession>A0A9X0YML8</accession>
<evidence type="ECO:0000313" key="3">
    <source>
        <dbReference type="EMBL" id="MDQ0335611.1"/>
    </source>
</evidence>
<keyword evidence="5" id="KW-1185">Reference proteome</keyword>
<sequence>MPKFDLLLLPLLGGYIFLITFFLTRFYHQRIERQRLIFNSSILAVALSLLMLGVDEFILKKFFLNFRETIGKINPIEYEGLNQSLFIFLSSFPLAKLLNFLLPKKLALKYVVNKWGSDFEKLFWTSLQSKDDEDKLLMVTTKSNKVYVGYVNQISEPIGSSYITIIPNFSGYRDKETQEFTVTTDYLNVLEHYINIGQQNQIDKKMGIIIPLTEICMVSKFISEIFDRFNYNENDEDIAENENTE</sequence>
<keyword evidence="1" id="KW-0472">Membrane</keyword>
<comment type="caution">
    <text evidence="2">The sequence shown here is derived from an EMBL/GenBank/DDBJ whole genome shotgun (WGS) entry which is preliminary data.</text>
</comment>
<evidence type="ECO:0000256" key="1">
    <source>
        <dbReference type="SAM" id="Phobius"/>
    </source>
</evidence>
<feature type="transmembrane region" description="Helical" evidence="1">
    <location>
        <begin position="36"/>
        <end position="54"/>
    </location>
</feature>
<dbReference type="RefSeq" id="WP_157486278.1">
    <property type="nucleotide sequence ID" value="NZ_JAGGJQ010000004.1"/>
</dbReference>
<dbReference type="EMBL" id="JAUSUU010000005">
    <property type="protein sequence ID" value="MDQ0335611.1"/>
    <property type="molecule type" value="Genomic_DNA"/>
</dbReference>
<organism evidence="2 4">
    <name type="scientific">Formosa algae</name>
    <dbReference type="NCBI Taxonomy" id="225843"/>
    <lineage>
        <taxon>Bacteria</taxon>
        <taxon>Pseudomonadati</taxon>
        <taxon>Bacteroidota</taxon>
        <taxon>Flavobacteriia</taxon>
        <taxon>Flavobacteriales</taxon>
        <taxon>Flavobacteriaceae</taxon>
        <taxon>Formosa</taxon>
    </lineage>
</organism>
<dbReference type="AlphaFoldDB" id="A0A9X0YML8"/>
<dbReference type="Proteomes" id="UP001231587">
    <property type="component" value="Unassembled WGS sequence"/>
</dbReference>
<evidence type="ECO:0000313" key="4">
    <source>
        <dbReference type="Proteomes" id="UP001138672"/>
    </source>
</evidence>
<keyword evidence="1" id="KW-0812">Transmembrane</keyword>
<dbReference type="EMBL" id="JAGGJQ010000004">
    <property type="protein sequence ID" value="MBP1840012.1"/>
    <property type="molecule type" value="Genomic_DNA"/>
</dbReference>
<proteinExistence type="predicted"/>
<reference evidence="2" key="1">
    <citation type="submission" date="2021-03" db="EMBL/GenBank/DDBJ databases">
        <title>Genomic Encyclopedia of Type Strains, Phase IV (KMG-IV): sequencing the most valuable type-strain genomes for metagenomic binning, comparative biology and taxonomic classification.</title>
        <authorList>
            <person name="Goeker M."/>
        </authorList>
    </citation>
    <scope>NUCLEOTIDE SEQUENCE</scope>
    <source>
        <strain evidence="2">DSM 15523</strain>
        <strain evidence="3 5">DSM 16476</strain>
    </source>
</reference>
<gene>
    <name evidence="2" type="ORF">J2Z56_001936</name>
    <name evidence="3" type="ORF">J2Z57_002059</name>
</gene>
<evidence type="ECO:0000313" key="2">
    <source>
        <dbReference type="EMBL" id="MBP1840012.1"/>
    </source>
</evidence>
<name>A0A9X0YML8_9FLAO</name>
<dbReference type="OrthoDB" id="751115at2"/>